<accession>A0A8S3SAT9</accession>
<dbReference type="AlphaFoldDB" id="A0A8S3SAT9"/>
<feature type="region of interest" description="Disordered" evidence="1">
    <location>
        <begin position="177"/>
        <end position="227"/>
    </location>
</feature>
<organism evidence="2 3">
    <name type="scientific">Mytilus edulis</name>
    <name type="common">Blue mussel</name>
    <dbReference type="NCBI Taxonomy" id="6550"/>
    <lineage>
        <taxon>Eukaryota</taxon>
        <taxon>Metazoa</taxon>
        <taxon>Spiralia</taxon>
        <taxon>Lophotrochozoa</taxon>
        <taxon>Mollusca</taxon>
        <taxon>Bivalvia</taxon>
        <taxon>Autobranchia</taxon>
        <taxon>Pteriomorphia</taxon>
        <taxon>Mytilida</taxon>
        <taxon>Mytiloidea</taxon>
        <taxon>Mytilidae</taxon>
        <taxon>Mytilinae</taxon>
        <taxon>Mytilus</taxon>
    </lineage>
</organism>
<protein>
    <submittedName>
        <fullName evidence="2">Uncharacterized protein</fullName>
    </submittedName>
</protein>
<evidence type="ECO:0000313" key="3">
    <source>
        <dbReference type="Proteomes" id="UP000683360"/>
    </source>
</evidence>
<dbReference type="Proteomes" id="UP000683360">
    <property type="component" value="Unassembled WGS sequence"/>
</dbReference>
<evidence type="ECO:0000256" key="1">
    <source>
        <dbReference type="SAM" id="MobiDB-lite"/>
    </source>
</evidence>
<keyword evidence="3" id="KW-1185">Reference proteome</keyword>
<sequence length="227" mass="25929">MLIRLSTRNYQVLSDIQIRSHDDTEVRERDSQRKEKGKLYADTRRNATTNDLKAGDSVLVKQNRGNKLSTTFNPKPFTLLEKHGNSVVVQNDDGDTYKRNVTHIKRFIERKSSENVNSENQNVNSENQNVNSENQNVNSGNVNSENVNSENQNVYSENQNVYSEIQNQNIFSENQNVLKGNQNGGINDKAQSNKLMKSVPSLEPSKPSRPTRDRKLPSRYKDFVLSN</sequence>
<feature type="compositionally biased region" description="Basic and acidic residues" evidence="1">
    <location>
        <begin position="22"/>
        <end position="45"/>
    </location>
</feature>
<feature type="compositionally biased region" description="Polar residues" evidence="1">
    <location>
        <begin position="177"/>
        <end position="195"/>
    </location>
</feature>
<comment type="caution">
    <text evidence="2">The sequence shown here is derived from an EMBL/GenBank/DDBJ whole genome shotgun (WGS) entry which is preliminary data.</text>
</comment>
<dbReference type="EMBL" id="CAJPWZ010001399">
    <property type="protein sequence ID" value="CAG2214100.1"/>
    <property type="molecule type" value="Genomic_DNA"/>
</dbReference>
<name>A0A8S3SAT9_MYTED</name>
<feature type="region of interest" description="Disordered" evidence="1">
    <location>
        <begin position="112"/>
        <end position="148"/>
    </location>
</feature>
<feature type="region of interest" description="Disordered" evidence="1">
    <location>
        <begin position="22"/>
        <end position="48"/>
    </location>
</feature>
<gene>
    <name evidence="2" type="ORF">MEDL_27978</name>
</gene>
<reference evidence="2" key="1">
    <citation type="submission" date="2021-03" db="EMBL/GenBank/DDBJ databases">
        <authorList>
            <person name="Bekaert M."/>
        </authorList>
    </citation>
    <scope>NUCLEOTIDE SEQUENCE</scope>
</reference>
<dbReference type="OrthoDB" id="6155538at2759"/>
<evidence type="ECO:0000313" key="2">
    <source>
        <dbReference type="EMBL" id="CAG2214100.1"/>
    </source>
</evidence>
<feature type="compositionally biased region" description="Low complexity" evidence="1">
    <location>
        <begin position="114"/>
        <end position="148"/>
    </location>
</feature>
<feature type="compositionally biased region" description="Basic and acidic residues" evidence="1">
    <location>
        <begin position="210"/>
        <end position="227"/>
    </location>
</feature>
<proteinExistence type="predicted"/>